<evidence type="ECO:0008006" key="3">
    <source>
        <dbReference type="Google" id="ProtNLM"/>
    </source>
</evidence>
<proteinExistence type="predicted"/>
<gene>
    <name evidence="1" type="ORF">ALP83_200020</name>
</gene>
<dbReference type="AlphaFoldDB" id="A0A7Z6Y2S8"/>
<sequence>MIATAAEEQAQVAREVDRSLVSIRDLSSQTSEGAGQTAVATAELTKLASDLSRLTKQFRVV</sequence>
<dbReference type="EMBL" id="RBRZ01000077">
    <property type="protein sequence ID" value="RMR56477.1"/>
    <property type="molecule type" value="Genomic_DNA"/>
</dbReference>
<dbReference type="Proteomes" id="UP000281806">
    <property type="component" value="Unassembled WGS sequence"/>
</dbReference>
<protein>
    <recommendedName>
        <fullName evidence="3">Methyl-accepting chemotaxis protein</fullName>
    </recommendedName>
</protein>
<reference evidence="1 2" key="1">
    <citation type="submission" date="2018-08" db="EMBL/GenBank/DDBJ databases">
        <title>Recombination of ecologically and evolutionarily significant loci maintains genetic cohesion in the Pseudomonas syringae species complex.</title>
        <authorList>
            <person name="Dillon M."/>
            <person name="Thakur S."/>
            <person name="Almeida R.N.D."/>
            <person name="Weir B.S."/>
            <person name="Guttman D.S."/>
        </authorList>
    </citation>
    <scope>NUCLEOTIDE SEQUENCE [LARGE SCALE GENOMIC DNA]</scope>
    <source>
        <strain evidence="1 2">ICMP 19198</strain>
    </source>
</reference>
<dbReference type="Gene3D" id="1.10.287.950">
    <property type="entry name" value="Methyl-accepting chemotaxis protein"/>
    <property type="match status" value="1"/>
</dbReference>
<evidence type="ECO:0000313" key="1">
    <source>
        <dbReference type="EMBL" id="RMR56477.1"/>
    </source>
</evidence>
<evidence type="ECO:0000313" key="2">
    <source>
        <dbReference type="Proteomes" id="UP000281806"/>
    </source>
</evidence>
<comment type="caution">
    <text evidence="1">The sequence shown here is derived from an EMBL/GenBank/DDBJ whole genome shotgun (WGS) entry which is preliminary data.</text>
</comment>
<organism evidence="1 2">
    <name type="scientific">Pseudomonas syringae pv. actinidiae</name>
    <dbReference type="NCBI Taxonomy" id="103796"/>
    <lineage>
        <taxon>Bacteria</taxon>
        <taxon>Pseudomonadati</taxon>
        <taxon>Pseudomonadota</taxon>
        <taxon>Gammaproteobacteria</taxon>
        <taxon>Pseudomonadales</taxon>
        <taxon>Pseudomonadaceae</taxon>
        <taxon>Pseudomonas</taxon>
        <taxon>Pseudomonas syringae</taxon>
    </lineage>
</organism>
<dbReference type="SUPFAM" id="SSF58104">
    <property type="entry name" value="Methyl-accepting chemotaxis protein (MCP) signaling domain"/>
    <property type="match status" value="1"/>
</dbReference>
<accession>A0A7Z6Y2S8</accession>
<name>A0A7Z6Y2S8_PSESF</name>